<sequence length="250" mass="29341">MSSQSGQQSNSNLSERQVFQEQDDQRITGDDWKLDLSQEDRDLANEVEDKLKEVQKQMEIIEQKTKMLQNRMNFPFGGSGSMPNMEQIVDKQRQEQQQTSDSPEAMPMPPKIDYKDFPVIDSRGNLVQSREQVIERYHNSLPFIRCLELPFCYVQIKKKIQFWTVSSVGLSLLYSSFYLVKDRKPLKTIQFKPVIKHAGLIFLVGSLFSTLETIYFNDYCDINSYHYQDNNRAETIKYLKQKILASQRRQ</sequence>
<reference evidence="4" key="1">
    <citation type="journal article" date="2006" name="PLoS Biol.">
        <title>Macronuclear genome sequence of the ciliate Tetrahymena thermophila, a model eukaryote.</title>
        <authorList>
            <person name="Eisen J.A."/>
            <person name="Coyne R.S."/>
            <person name="Wu M."/>
            <person name="Wu D."/>
            <person name="Thiagarajan M."/>
            <person name="Wortman J.R."/>
            <person name="Badger J.H."/>
            <person name="Ren Q."/>
            <person name="Amedeo P."/>
            <person name="Jones K.M."/>
            <person name="Tallon L.J."/>
            <person name="Delcher A.L."/>
            <person name="Salzberg S.L."/>
            <person name="Silva J.C."/>
            <person name="Haas B.J."/>
            <person name="Majoros W.H."/>
            <person name="Farzad M."/>
            <person name="Carlton J.M."/>
            <person name="Smith R.K. Jr."/>
            <person name="Garg J."/>
            <person name="Pearlman R.E."/>
            <person name="Karrer K.M."/>
            <person name="Sun L."/>
            <person name="Manning G."/>
            <person name="Elde N.C."/>
            <person name="Turkewitz A.P."/>
            <person name="Asai D.J."/>
            <person name="Wilkes D.E."/>
            <person name="Wang Y."/>
            <person name="Cai H."/>
            <person name="Collins K."/>
            <person name="Stewart B.A."/>
            <person name="Lee S.R."/>
            <person name="Wilamowska K."/>
            <person name="Weinberg Z."/>
            <person name="Ruzzo W.L."/>
            <person name="Wloga D."/>
            <person name="Gaertig J."/>
            <person name="Frankel J."/>
            <person name="Tsao C.-C."/>
            <person name="Gorovsky M.A."/>
            <person name="Keeling P.J."/>
            <person name="Waller R.F."/>
            <person name="Patron N.J."/>
            <person name="Cherry J.M."/>
            <person name="Stover N.A."/>
            <person name="Krieger C.J."/>
            <person name="del Toro C."/>
            <person name="Ryder H.F."/>
            <person name="Williamson S.C."/>
            <person name="Barbeau R.A."/>
            <person name="Hamilton E.P."/>
            <person name="Orias E."/>
        </authorList>
    </citation>
    <scope>NUCLEOTIDE SEQUENCE [LARGE SCALE GENOMIC DNA]</scope>
    <source>
        <strain evidence="4">SB210</strain>
    </source>
</reference>
<evidence type="ECO:0000256" key="1">
    <source>
        <dbReference type="SAM" id="MobiDB-lite"/>
    </source>
</evidence>
<protein>
    <submittedName>
        <fullName evidence="3">Transmembrane protein, putative</fullName>
    </submittedName>
</protein>
<feature type="transmembrane region" description="Helical" evidence="2">
    <location>
        <begin position="200"/>
        <end position="216"/>
    </location>
</feature>
<keyword evidence="2" id="KW-0472">Membrane</keyword>
<feature type="region of interest" description="Disordered" evidence="1">
    <location>
        <begin position="89"/>
        <end position="110"/>
    </location>
</feature>
<evidence type="ECO:0000256" key="2">
    <source>
        <dbReference type="SAM" id="Phobius"/>
    </source>
</evidence>
<accession>W7X812</accession>
<gene>
    <name evidence="3" type="ORF">TTHERM_000138049</name>
</gene>
<feature type="region of interest" description="Disordered" evidence="1">
    <location>
        <begin position="1"/>
        <end position="38"/>
    </location>
</feature>
<organism evidence="3 4">
    <name type="scientific">Tetrahymena thermophila (strain SB210)</name>
    <dbReference type="NCBI Taxonomy" id="312017"/>
    <lineage>
        <taxon>Eukaryota</taxon>
        <taxon>Sar</taxon>
        <taxon>Alveolata</taxon>
        <taxon>Ciliophora</taxon>
        <taxon>Intramacronucleata</taxon>
        <taxon>Oligohymenophorea</taxon>
        <taxon>Hymenostomatida</taxon>
        <taxon>Tetrahymenina</taxon>
        <taxon>Tetrahymenidae</taxon>
        <taxon>Tetrahymena</taxon>
    </lineage>
</organism>
<keyword evidence="4" id="KW-1185">Reference proteome</keyword>
<feature type="compositionally biased region" description="Low complexity" evidence="1">
    <location>
        <begin position="1"/>
        <end position="14"/>
    </location>
</feature>
<evidence type="ECO:0000313" key="3">
    <source>
        <dbReference type="EMBL" id="EWS73477.1"/>
    </source>
</evidence>
<name>W7X812_TETTS</name>
<dbReference type="EMBL" id="GG662639">
    <property type="protein sequence ID" value="EWS73477.1"/>
    <property type="molecule type" value="Genomic_DNA"/>
</dbReference>
<keyword evidence="2" id="KW-1133">Transmembrane helix</keyword>
<keyword evidence="2 3" id="KW-0812">Transmembrane</keyword>
<dbReference type="InParanoid" id="W7X812"/>
<dbReference type="RefSeq" id="XP_012653959.1">
    <property type="nucleotide sequence ID" value="XM_012798505.1"/>
</dbReference>
<dbReference type="GeneID" id="24437469"/>
<dbReference type="Proteomes" id="UP000009168">
    <property type="component" value="Unassembled WGS sequence"/>
</dbReference>
<feature type="transmembrane region" description="Helical" evidence="2">
    <location>
        <begin position="160"/>
        <end position="180"/>
    </location>
</feature>
<dbReference type="AlphaFoldDB" id="W7X812"/>
<dbReference type="KEGG" id="tet:TTHERM_000138049"/>
<feature type="compositionally biased region" description="Basic and acidic residues" evidence="1">
    <location>
        <begin position="23"/>
        <end position="38"/>
    </location>
</feature>
<dbReference type="OrthoDB" id="300791at2759"/>
<proteinExistence type="predicted"/>
<evidence type="ECO:0000313" key="4">
    <source>
        <dbReference type="Proteomes" id="UP000009168"/>
    </source>
</evidence>